<reference evidence="1" key="1">
    <citation type="submission" date="2019-05" db="EMBL/GenBank/DDBJ databases">
        <title>Revised genome assembly of Burkholderiaceae (previously Ralstonia) sp. PBA.</title>
        <authorList>
            <person name="Gan H.M."/>
        </authorList>
    </citation>
    <scope>NUCLEOTIDE SEQUENCE</scope>
    <source>
        <strain evidence="1">PBA</strain>
    </source>
</reference>
<protein>
    <submittedName>
        <fullName evidence="1">FUSC family protein</fullName>
    </submittedName>
</protein>
<dbReference type="Proteomes" id="UP000004277">
    <property type="component" value="Unassembled WGS sequence"/>
</dbReference>
<sequence>MQYAHDVRSFVFSHYAYRGVRTAAGVIGLAMLAMNFTDMRTAMVVSIGALCTAQMDLPSPLRHKFNEMLASTLLCTAVTLVVSLASGIPWLLPILLVAISFFSGMLTVYGNKTMPLQFSMLFIMALTLMGDFAFRNALTHALLFAAGGFLYMAYALAVSWLLRRRTKEQILAECLFEQAQYLEIKAGFYDMSVDFDAQFNQLVRQQIVLAERQQMARDLVLRDVRTAEDRRLLQIHLRMLDVYEYILSTNTDYQTLRKEFAGTDILDFLGRMVHRLQEDMEDVAYAVTRNRASYATTDYAADIRAIETELSELGHSPHGISQTAMTALSDTFEMIRGAVVLIGQLHAATRAEADAGAGMSIGEMTAFVTRQKYEWRSIVQNLTWRSPVFRFAVRIALAVAAGLVVIDRLPYAAHGYWILVTIVVILKPTFSMTKQRWVDRVIGTVVGCIVAVLILRFIHDPRVLLVLLFISMAAGVAFVTIKYRYTVMATCIQILLQFNLLMPDSKALVSERIIDTLAGALIASIFSFVLPNWEYRNLPRLVENVLDTNRRYIRATRDLLLGVSPSDFLYRIHRKQFMDSLSALISAFGRMLDEPKGRQRAVDNLNRFIVQNYLVAAHVAAVRILLLQRIHQLDPVTARQGVETATNAAYDSLCLASERLREGNVPEQTGVGVQIEQVEQRIDTREHVADSADRAAILGLPDAVADEAAHPDAAHLLDRRLRALRADAAKIALRTGGIGRAMRKRDE</sequence>
<keyword evidence="2" id="KW-1185">Reference proteome</keyword>
<name>A0ACD3SS67_9BURK</name>
<organism evidence="1 2">
    <name type="scientific">Imbroritus primus</name>
    <dbReference type="NCBI Taxonomy" id="3058603"/>
    <lineage>
        <taxon>Bacteria</taxon>
        <taxon>Pseudomonadati</taxon>
        <taxon>Pseudomonadota</taxon>
        <taxon>Betaproteobacteria</taxon>
        <taxon>Burkholderiales</taxon>
        <taxon>Burkholderiaceae</taxon>
        <taxon>Imbroritus</taxon>
    </lineage>
</organism>
<evidence type="ECO:0000313" key="1">
    <source>
        <dbReference type="EMBL" id="TMS59125.1"/>
    </source>
</evidence>
<gene>
    <name evidence="1" type="ORF">MW7_002790</name>
</gene>
<proteinExistence type="predicted"/>
<evidence type="ECO:0000313" key="2">
    <source>
        <dbReference type="Proteomes" id="UP000004277"/>
    </source>
</evidence>
<dbReference type="EMBL" id="AKCV02000011">
    <property type="protein sequence ID" value="TMS59125.1"/>
    <property type="molecule type" value="Genomic_DNA"/>
</dbReference>
<comment type="caution">
    <text evidence="1">The sequence shown here is derived from an EMBL/GenBank/DDBJ whole genome shotgun (WGS) entry which is preliminary data.</text>
</comment>
<accession>A0ACD3SS67</accession>